<accession>A0A9Q0MK04</accession>
<evidence type="ECO:0000313" key="1">
    <source>
        <dbReference type="EMBL" id="KAJ6624621.1"/>
    </source>
</evidence>
<evidence type="ECO:0000313" key="2">
    <source>
        <dbReference type="Proteomes" id="UP001151699"/>
    </source>
</evidence>
<keyword evidence="2" id="KW-1185">Reference proteome</keyword>
<organism evidence="1 2">
    <name type="scientific">Pseudolycoriella hygida</name>
    <dbReference type="NCBI Taxonomy" id="35572"/>
    <lineage>
        <taxon>Eukaryota</taxon>
        <taxon>Metazoa</taxon>
        <taxon>Ecdysozoa</taxon>
        <taxon>Arthropoda</taxon>
        <taxon>Hexapoda</taxon>
        <taxon>Insecta</taxon>
        <taxon>Pterygota</taxon>
        <taxon>Neoptera</taxon>
        <taxon>Endopterygota</taxon>
        <taxon>Diptera</taxon>
        <taxon>Nematocera</taxon>
        <taxon>Sciaroidea</taxon>
        <taxon>Sciaridae</taxon>
        <taxon>Pseudolycoriella</taxon>
    </lineage>
</organism>
<dbReference type="AlphaFoldDB" id="A0A9Q0MK04"/>
<dbReference type="Proteomes" id="UP001151699">
    <property type="component" value="Unassembled WGS sequence"/>
</dbReference>
<comment type="caution">
    <text evidence="1">The sequence shown here is derived from an EMBL/GenBank/DDBJ whole genome shotgun (WGS) entry which is preliminary data.</text>
</comment>
<proteinExistence type="predicted"/>
<name>A0A9Q0MK04_9DIPT</name>
<sequence length="86" mass="9927">MYTYHVIFLKTKVTGFNSHLTEPSEVAQRTGRTKGDEFSEGVERVERVEGRSNWAYLELRNAISIGILYARRKPQTRTKIHLGIAF</sequence>
<reference evidence="1" key="1">
    <citation type="submission" date="2022-07" db="EMBL/GenBank/DDBJ databases">
        <authorList>
            <person name="Trinca V."/>
            <person name="Uliana J.V.C."/>
            <person name="Torres T.T."/>
            <person name="Ward R.J."/>
            <person name="Monesi N."/>
        </authorList>
    </citation>
    <scope>NUCLEOTIDE SEQUENCE</scope>
    <source>
        <strain evidence="1">HSMRA1968</strain>
        <tissue evidence="1">Whole embryos</tissue>
    </source>
</reference>
<gene>
    <name evidence="1" type="ORF">Bhyg_16417</name>
</gene>
<dbReference type="EMBL" id="WJQU01003467">
    <property type="protein sequence ID" value="KAJ6624621.1"/>
    <property type="molecule type" value="Genomic_DNA"/>
</dbReference>
<protein>
    <submittedName>
        <fullName evidence="1">Uncharacterized protein</fullName>
    </submittedName>
</protein>